<organism evidence="1 2">
    <name type="scientific">Enterobacter phage PG7</name>
    <dbReference type="NCBI Taxonomy" id="1455074"/>
    <lineage>
        <taxon>Viruses</taxon>
        <taxon>Duplodnaviria</taxon>
        <taxon>Heunggongvirae</taxon>
        <taxon>Uroviricota</taxon>
        <taxon>Caudoviricetes</taxon>
        <taxon>Pantevenvirales</taxon>
        <taxon>Straboviridae</taxon>
        <taxon>Tevenvirinae</taxon>
        <taxon>Karamvirus</taxon>
        <taxon>Karamvirus pg7</taxon>
    </lineage>
</organism>
<protein>
    <submittedName>
        <fullName evidence="1">Uncharacterized protein</fullName>
    </submittedName>
</protein>
<keyword evidence="2" id="KW-1185">Reference proteome</keyword>
<evidence type="ECO:0000313" key="1">
    <source>
        <dbReference type="EMBL" id="AHI61194.1"/>
    </source>
</evidence>
<dbReference type="Proteomes" id="UP000019300">
    <property type="component" value="Segment"/>
</dbReference>
<reference evidence="1 2" key="1">
    <citation type="submission" date="2014-01" db="EMBL/GenBank/DDBJ databases">
        <title>Characterization of a Potential Antibacterial Agent, phage PG7, for the Treatment of Enterobacter cloacae Infection in Mice.</title>
        <authorList>
            <person name="Wang S.W."/>
            <person name="Jin J."/>
            <person name="Chen S.J."/>
            <person name="Zhang G."/>
            <person name="Li Z.J."/>
            <person name="Li Y.H."/>
            <person name="Wang X.T."/>
            <person name="Wang J."/>
            <person name="Wang S.M."/>
            <person name="Wang Z.Q."/>
            <person name="Zhao G.Q."/>
        </authorList>
    </citation>
    <scope>NUCLEOTIDE SEQUENCE [LARGE SCALE GENOMIC DNA]</scope>
</reference>
<gene>
    <name evidence="1" type="ORF">PG7_291</name>
</gene>
<dbReference type="RefSeq" id="YP_009005555.1">
    <property type="nucleotide sequence ID" value="NC_023561.1"/>
</dbReference>
<dbReference type="KEGG" id="vg:18502570"/>
<name>W6AUT9_9CAUD</name>
<dbReference type="GeneID" id="18502570"/>
<dbReference type="EMBL" id="KJ101592">
    <property type="protein sequence ID" value="AHI61194.1"/>
    <property type="molecule type" value="Genomic_DNA"/>
</dbReference>
<accession>W6AUT9</accession>
<sequence>MNIIKKILKAILDFNSSDGALWSLRLRFST</sequence>
<proteinExistence type="predicted"/>
<evidence type="ECO:0000313" key="2">
    <source>
        <dbReference type="Proteomes" id="UP000019300"/>
    </source>
</evidence>